<dbReference type="Gene3D" id="3.30.565.10">
    <property type="entry name" value="Histidine kinase-like ATPase, C-terminal domain"/>
    <property type="match status" value="1"/>
</dbReference>
<accession>A0A678ZJF9</accession>
<protein>
    <recommendedName>
        <fullName evidence="3">RIIA lysis inhibitor</fullName>
    </recommendedName>
</protein>
<evidence type="ECO:0000313" key="1">
    <source>
        <dbReference type="EMBL" id="AZV02041.1"/>
    </source>
</evidence>
<evidence type="ECO:0000313" key="2">
    <source>
        <dbReference type="Proteomes" id="UP000430872"/>
    </source>
</evidence>
<dbReference type="SUPFAM" id="SSF55874">
    <property type="entry name" value="ATPase domain of HSP90 chaperone/DNA topoisomerase II/histidine kinase"/>
    <property type="match status" value="1"/>
</dbReference>
<keyword evidence="2" id="KW-1185">Reference proteome</keyword>
<dbReference type="Proteomes" id="UP000430872">
    <property type="component" value="Segment"/>
</dbReference>
<proteinExistence type="predicted"/>
<gene>
    <name evidence="1" type="ORF">Arno162_1</name>
</gene>
<name>A0A678ZJF9_9CAUD</name>
<dbReference type="Pfam" id="PF13589">
    <property type="entry name" value="HATPase_c_3"/>
    <property type="match status" value="1"/>
</dbReference>
<dbReference type="EMBL" id="MK290737">
    <property type="protein sequence ID" value="AZV02041.1"/>
    <property type="molecule type" value="Genomic_DNA"/>
</dbReference>
<evidence type="ECO:0008006" key="3">
    <source>
        <dbReference type="Google" id="ProtNLM"/>
    </source>
</evidence>
<dbReference type="InterPro" id="IPR036890">
    <property type="entry name" value="HATPase_C_sf"/>
</dbReference>
<reference evidence="1 2" key="1">
    <citation type="submission" date="2018-12" db="EMBL/GenBank/DDBJ databases">
        <authorList>
            <person name="Shneider M.M."/>
            <person name="Kabilov M.R."/>
            <person name="Miroshnikov K.A."/>
        </authorList>
    </citation>
    <scope>NUCLEOTIDE SEQUENCE [LARGE SCALE GENOMIC DNA]</scope>
</reference>
<organism evidence="1 2">
    <name type="scientific">Pectobacterium phage Arno162</name>
    <dbReference type="NCBI Taxonomy" id="2500577"/>
    <lineage>
        <taxon>Viruses</taxon>
        <taxon>Duplodnaviria</taxon>
        <taxon>Heunggongvirae</taxon>
        <taxon>Uroviricota</taxon>
        <taxon>Caudoviricetes</taxon>
        <taxon>Andersonviridae</taxon>
        <taxon>Andersonviridae incertae sedis</taxon>
        <taxon>Arnovirus</taxon>
        <taxon>Arnovirus arno162</taxon>
    </lineage>
</organism>
<sequence>MKMNNDFAPVVKSSASLETAQASVAMTPHMFQILSSGIYQHKERAVIRELSANAKDTQTEAGNPDQPFDVHLPNKLEPYFEVRDYGTGMTHDQVMSLYLTYGASTKRDTDDAIGGLGIGSKSPFAIAQSFAVTSYKDGTVRRYTIYMEEGIPQVTKLTETPTTEPNGVAVRVAVSLDKIDKFLEEAARIYEHFPVKPNLNREIASIYGHMPILAEEKDEFRIYSGCNNSKQVSAGIVMGNIEYPINLWDIFSNLDDVIPPFLRHSIQHALIYLPIGAVNIAASRESLQLTDGTKDVIAGIFSKVSDKILKSFQDKVDAETTLFGAIKAFNQAVGIEGNTNNMPALRKRIHYKGKLLSDWLDEQLQARVEMVLDGAGEPVLDKNGRQIYKDKFAPITRYRTAILESGSAKRLEGENWNSATRFSMFHEMTPEKLESDIFIIEDRYSKTGSIKTIGRKQILAAISKEARSGNVYPTWAYMFNSQAELDQLIAAHHYPVDKMRIFKMSDYESSYVPSKIVRGQVKIWKSTNGGGMVEEKVDLDSIEDAQYYIKAEGHTIFSETLRQGDEMSVMMRKFSEMFGEVFLFRKATWGKIPEDWIEITADVIAQQIKKHPEWWVNLNQAFASRESHSKGRFNCESMKVLVRMRHAGRVIRDGYHYHYNGDETVNFEDNLDVLTEMFGRPPLVFANILYSELRNQTALLWKVKDFLIDCKLKQQIIAAGERARANVTAERKKAAKRGQNQLLSWVDWNKVSLRQIAKYLGHEMTPFIDRTQVAL</sequence>